<evidence type="ECO:0000313" key="2">
    <source>
        <dbReference type="Proteomes" id="UP000824782"/>
    </source>
</evidence>
<organism evidence="1 2">
    <name type="scientific">Engystomops pustulosus</name>
    <name type="common">Tungara frog</name>
    <name type="synonym">Physalaemus pustulosus</name>
    <dbReference type="NCBI Taxonomy" id="76066"/>
    <lineage>
        <taxon>Eukaryota</taxon>
        <taxon>Metazoa</taxon>
        <taxon>Chordata</taxon>
        <taxon>Craniata</taxon>
        <taxon>Vertebrata</taxon>
        <taxon>Euteleostomi</taxon>
        <taxon>Amphibia</taxon>
        <taxon>Batrachia</taxon>
        <taxon>Anura</taxon>
        <taxon>Neobatrachia</taxon>
        <taxon>Hyloidea</taxon>
        <taxon>Leptodactylidae</taxon>
        <taxon>Leiuperinae</taxon>
        <taxon>Engystomops</taxon>
    </lineage>
</organism>
<dbReference type="Proteomes" id="UP000824782">
    <property type="component" value="Unassembled WGS sequence"/>
</dbReference>
<sequence>MYDGAPTPPASLISGVQALIKVAQFVIKARHLTISIGSTVHCIDFFLMESCSEDLTVLLVFIVTVVAFENKWRRIPMCAIVLIFATIKKFFPRIFI</sequence>
<gene>
    <name evidence="1" type="ORF">GDO81_006586</name>
</gene>
<proteinExistence type="predicted"/>
<comment type="caution">
    <text evidence="1">The sequence shown here is derived from an EMBL/GenBank/DDBJ whole genome shotgun (WGS) entry which is preliminary data.</text>
</comment>
<keyword evidence="2" id="KW-1185">Reference proteome</keyword>
<evidence type="ECO:0000313" key="1">
    <source>
        <dbReference type="EMBL" id="KAG8589981.1"/>
    </source>
</evidence>
<protein>
    <submittedName>
        <fullName evidence="1">Uncharacterized protein</fullName>
    </submittedName>
</protein>
<dbReference type="EMBL" id="WNYA01000002">
    <property type="protein sequence ID" value="KAG8589981.1"/>
    <property type="molecule type" value="Genomic_DNA"/>
</dbReference>
<name>A0AAV7CZQ2_ENGPU</name>
<dbReference type="AlphaFoldDB" id="A0AAV7CZQ2"/>
<accession>A0AAV7CZQ2</accession>
<reference evidence="1" key="1">
    <citation type="thesis" date="2020" institute="ProQuest LLC" country="789 East Eisenhower Parkway, Ann Arbor, MI, USA">
        <title>Comparative Genomics and Chromosome Evolution.</title>
        <authorList>
            <person name="Mudd A.B."/>
        </authorList>
    </citation>
    <scope>NUCLEOTIDE SEQUENCE</scope>
    <source>
        <strain evidence="1">237g6f4</strain>
        <tissue evidence="1">Blood</tissue>
    </source>
</reference>